<dbReference type="SUPFAM" id="SSF55486">
    <property type="entry name" value="Metalloproteases ('zincins'), catalytic domain"/>
    <property type="match status" value="1"/>
</dbReference>
<dbReference type="Pfam" id="PF01400">
    <property type="entry name" value="Astacin"/>
    <property type="match status" value="1"/>
</dbReference>
<dbReference type="Pfam" id="PF01549">
    <property type="entry name" value="ShK"/>
    <property type="match status" value="2"/>
</dbReference>
<evidence type="ECO:0000256" key="4">
    <source>
        <dbReference type="SAM" id="MobiDB-lite"/>
    </source>
</evidence>
<evidence type="ECO:0000259" key="5">
    <source>
        <dbReference type="PROSITE" id="PS51670"/>
    </source>
</evidence>
<dbReference type="InterPro" id="IPR003582">
    <property type="entry name" value="ShKT_dom"/>
</dbReference>
<feature type="domain" description="ShKT" evidence="5">
    <location>
        <begin position="362"/>
        <end position="399"/>
    </location>
</feature>
<name>A0ABN9U5A9_9DINO</name>
<evidence type="ECO:0000256" key="3">
    <source>
        <dbReference type="RuleBase" id="RU361183"/>
    </source>
</evidence>
<sequence length="505" mass="56340">MASGRLWSPQDARKAFRSHLGSRLFWRRSVPSSPEKPADRASLEERHSKPCPHGRNDAAGPGGRRTPARRGGAEDEPLLGRPPKVTHMQGKGEEGCSSKDTHQACSAHHNLEGDMVLDPFQQSAMEVLKADRKVVRVAKRLLGRAKQAARRLIDDTPVYDPHDGAIELWPGGVVKYSFGDMNDECSEVMLKAMKEWEAKTCIRFEESAPGKGVVSYMSSENGCFASLGYSTHWTRELNMGTGCCSVGTAIHELGHTIGLRHEHNRPEAAEYIYFNYDNMDEWWKQWMEFADDWGDVSAGVPYDMASIMHYGPDAGCKSWGLETIGVKAKDVFGNCKVGQREYLSEGDILTVNRWYGCPDHFCADLHIGCEHWKAEGYCNRLYTEWMHANCPHSCEVCQCEDNSDYAVDCPGWADDGYCWKGHTGGAHDKEFMFQNCRKSCGNCMIEDARTCKDKPLWGNETGCKNKVNGVHGADTTLGWKGCEDSWFASICSETCGACPHDPFCT</sequence>
<dbReference type="PROSITE" id="PS51864">
    <property type="entry name" value="ASTACIN"/>
    <property type="match status" value="1"/>
</dbReference>
<keyword evidence="8" id="KW-1185">Reference proteome</keyword>
<dbReference type="PRINTS" id="PR00480">
    <property type="entry name" value="ASTACIN"/>
</dbReference>
<dbReference type="InterPro" id="IPR001506">
    <property type="entry name" value="Peptidase_M12A"/>
</dbReference>
<dbReference type="SMART" id="SM00254">
    <property type="entry name" value="ShKT"/>
    <property type="match status" value="2"/>
</dbReference>
<keyword evidence="2 3" id="KW-0862">Zinc</keyword>
<dbReference type="PANTHER" id="PTHR10127:SF850">
    <property type="entry name" value="METALLOENDOPEPTIDASE"/>
    <property type="match status" value="1"/>
</dbReference>
<feature type="active site" evidence="2">
    <location>
        <position position="252"/>
    </location>
</feature>
<dbReference type="SMART" id="SM00235">
    <property type="entry name" value="ZnMc"/>
    <property type="match status" value="1"/>
</dbReference>
<comment type="caution">
    <text evidence="7">The sequence shown here is derived from an EMBL/GenBank/DDBJ whole genome shotgun (WGS) entry which is preliminary data.</text>
</comment>
<feature type="domain" description="Peptidase M12A" evidence="6">
    <location>
        <begin position="151"/>
        <end position="358"/>
    </location>
</feature>
<keyword evidence="2 3" id="KW-0479">Metal-binding</keyword>
<feature type="compositionally biased region" description="Basic and acidic residues" evidence="4">
    <location>
        <begin position="36"/>
        <end position="48"/>
    </location>
</feature>
<dbReference type="PROSITE" id="PS51670">
    <property type="entry name" value="SHKT"/>
    <property type="match status" value="2"/>
</dbReference>
<comment type="function">
    <text evidence="1">Metalloprotease.</text>
</comment>
<dbReference type="Proteomes" id="UP001189429">
    <property type="component" value="Unassembled WGS sequence"/>
</dbReference>
<dbReference type="Gene3D" id="1.10.10.1940">
    <property type="match status" value="1"/>
</dbReference>
<evidence type="ECO:0000259" key="6">
    <source>
        <dbReference type="PROSITE" id="PS51864"/>
    </source>
</evidence>
<keyword evidence="2 3" id="KW-0482">Metalloprotease</keyword>
<dbReference type="PANTHER" id="PTHR10127">
    <property type="entry name" value="DISCOIDIN, CUB, EGF, LAMININ , AND ZINC METALLOPROTEASE DOMAIN CONTAINING"/>
    <property type="match status" value="1"/>
</dbReference>
<comment type="cofactor">
    <cofactor evidence="2 3">
        <name>Zn(2+)</name>
        <dbReference type="ChEBI" id="CHEBI:29105"/>
    </cofactor>
    <text evidence="2 3">Binds 1 zinc ion per subunit.</text>
</comment>
<accession>A0ABN9U5A9</accession>
<feature type="binding site" evidence="2">
    <location>
        <position position="255"/>
    </location>
    <ligand>
        <name>Zn(2+)</name>
        <dbReference type="ChEBI" id="CHEBI:29105"/>
        <note>catalytic</note>
    </ligand>
</feature>
<dbReference type="InterPro" id="IPR024079">
    <property type="entry name" value="MetalloPept_cat_dom_sf"/>
</dbReference>
<reference evidence="7" key="1">
    <citation type="submission" date="2023-10" db="EMBL/GenBank/DDBJ databases">
        <authorList>
            <person name="Chen Y."/>
            <person name="Shah S."/>
            <person name="Dougan E. K."/>
            <person name="Thang M."/>
            <person name="Chan C."/>
        </authorList>
    </citation>
    <scope>NUCLEOTIDE SEQUENCE [LARGE SCALE GENOMIC DNA]</scope>
</reference>
<proteinExistence type="predicted"/>
<evidence type="ECO:0000256" key="2">
    <source>
        <dbReference type="PROSITE-ProRule" id="PRU01211"/>
    </source>
</evidence>
<evidence type="ECO:0000256" key="1">
    <source>
        <dbReference type="ARBA" id="ARBA00002657"/>
    </source>
</evidence>
<feature type="binding site" evidence="2">
    <location>
        <position position="261"/>
    </location>
    <ligand>
        <name>Zn(2+)</name>
        <dbReference type="ChEBI" id="CHEBI:29105"/>
        <note>catalytic</note>
    </ligand>
</feature>
<dbReference type="EMBL" id="CAUYUJ010015452">
    <property type="protein sequence ID" value="CAK0854107.1"/>
    <property type="molecule type" value="Genomic_DNA"/>
</dbReference>
<feature type="binding site" evidence="2">
    <location>
        <position position="251"/>
    </location>
    <ligand>
        <name>Zn(2+)</name>
        <dbReference type="ChEBI" id="CHEBI:29105"/>
        <note>catalytic</note>
    </ligand>
</feature>
<gene>
    <name evidence="7" type="ORF">PCOR1329_LOCUS45344</name>
</gene>
<feature type="compositionally biased region" description="Basic and acidic residues" evidence="4">
    <location>
        <begin position="90"/>
        <end position="102"/>
    </location>
</feature>
<protein>
    <recommendedName>
        <fullName evidence="3">Metalloendopeptidase</fullName>
        <ecNumber evidence="3">3.4.24.-</ecNumber>
    </recommendedName>
</protein>
<feature type="domain" description="ShKT" evidence="5">
    <location>
        <begin position="400"/>
        <end position="443"/>
    </location>
</feature>
<organism evidence="7 8">
    <name type="scientific">Prorocentrum cordatum</name>
    <dbReference type="NCBI Taxonomy" id="2364126"/>
    <lineage>
        <taxon>Eukaryota</taxon>
        <taxon>Sar</taxon>
        <taxon>Alveolata</taxon>
        <taxon>Dinophyceae</taxon>
        <taxon>Prorocentrales</taxon>
        <taxon>Prorocentraceae</taxon>
        <taxon>Prorocentrum</taxon>
    </lineage>
</organism>
<dbReference type="InterPro" id="IPR006026">
    <property type="entry name" value="Peptidase_Metallo"/>
</dbReference>
<dbReference type="EC" id="3.4.24.-" evidence="3"/>
<keyword evidence="2 3" id="KW-0378">Hydrolase</keyword>
<comment type="caution">
    <text evidence="2">Lacks conserved residue(s) required for the propagation of feature annotation.</text>
</comment>
<evidence type="ECO:0000313" key="7">
    <source>
        <dbReference type="EMBL" id="CAK0854107.1"/>
    </source>
</evidence>
<keyword evidence="2 3" id="KW-0645">Protease</keyword>
<evidence type="ECO:0000313" key="8">
    <source>
        <dbReference type="Proteomes" id="UP001189429"/>
    </source>
</evidence>
<feature type="region of interest" description="Disordered" evidence="4">
    <location>
        <begin position="1"/>
        <end position="103"/>
    </location>
</feature>
<dbReference type="Gene3D" id="3.40.390.10">
    <property type="entry name" value="Collagenase (Catalytic Domain)"/>
    <property type="match status" value="1"/>
</dbReference>